<dbReference type="InterPro" id="IPR046348">
    <property type="entry name" value="SIS_dom_sf"/>
</dbReference>
<dbReference type="GO" id="GO:0004360">
    <property type="term" value="F:glutamine-fructose-6-phosphate transaminase (isomerizing) activity"/>
    <property type="evidence" value="ECO:0007669"/>
    <property type="project" value="TreeGrafter"/>
</dbReference>
<dbReference type="InterPro" id="IPR035490">
    <property type="entry name" value="GlmS/FrlB_SIS"/>
</dbReference>
<evidence type="ECO:0000313" key="5">
    <source>
        <dbReference type="Proteomes" id="UP000240681"/>
    </source>
</evidence>
<dbReference type="GO" id="GO:0097367">
    <property type="term" value="F:carbohydrate derivative binding"/>
    <property type="evidence" value="ECO:0007669"/>
    <property type="project" value="InterPro"/>
</dbReference>
<keyword evidence="2" id="KW-0472">Membrane</keyword>
<dbReference type="EMBL" id="NEXK01000095">
    <property type="protein sequence ID" value="PSN93837.1"/>
    <property type="molecule type" value="Genomic_DNA"/>
</dbReference>
<evidence type="ECO:0000259" key="3">
    <source>
        <dbReference type="PROSITE" id="PS51464"/>
    </source>
</evidence>
<gene>
    <name evidence="4" type="ORF">B9Q09_05125</name>
</gene>
<evidence type="ECO:0000256" key="1">
    <source>
        <dbReference type="ARBA" id="ARBA00022737"/>
    </source>
</evidence>
<dbReference type="AlphaFoldDB" id="A0A2R6B5A0"/>
<dbReference type="GO" id="GO:0006487">
    <property type="term" value="P:protein N-linked glycosylation"/>
    <property type="evidence" value="ECO:0007669"/>
    <property type="project" value="TreeGrafter"/>
</dbReference>
<protein>
    <recommendedName>
        <fullName evidence="3">SIS domain-containing protein</fullName>
    </recommendedName>
</protein>
<dbReference type="PANTHER" id="PTHR10937:SF0">
    <property type="entry name" value="GLUTAMINE--FRUCTOSE-6-PHOSPHATE TRANSAMINASE (ISOMERIZING)"/>
    <property type="match status" value="1"/>
</dbReference>
<sequence length="401" mass="43997">MSLVNALCMETLFLGLGAHPRCLVMDLVDGEDIPLSDRAEAGVPVLPRPQRVSQPFFMYDMIRGIPTSFKKVVEKMRAYPEISPKEHIYFTGSGTSFYAAWMGSQILNGLYGYHLIESNELVWYTPIVNGSITIGVSHSGITKSTVDALAKAKGRGSFTVGVTHHADQPISSFSDVTLIVGDGPDLSRCHTKTYTDSAAAVLILALGLLRGRGHVDKELESEFSGHLAGKMVEALQESEAEAIRAAGDLTTVKRVFILGSGFNVVTAREAALKIKESSYISAEGISLEEFLHGPWVTLDSDSLVVSVASRDASIDRHTVALRAAKRLGAKTMAISDEHLDVDYLFHIPRTSIILSPFLTIIPLYFFAYYLSVRKGNNPDYLRYLEPAYWEARNIIFPPGTH</sequence>
<name>A0A2R6B5A0_9ARCH</name>
<dbReference type="Proteomes" id="UP000240681">
    <property type="component" value="Unassembled WGS sequence"/>
</dbReference>
<keyword evidence="1" id="KW-0677">Repeat</keyword>
<dbReference type="InterPro" id="IPR001347">
    <property type="entry name" value="SIS_dom"/>
</dbReference>
<dbReference type="PANTHER" id="PTHR10937">
    <property type="entry name" value="GLUCOSAMINE--FRUCTOSE-6-PHOSPHATE AMINOTRANSFERASE, ISOMERIZING"/>
    <property type="match status" value="1"/>
</dbReference>
<feature type="domain" description="SIS" evidence="3">
    <location>
        <begin position="78"/>
        <end position="219"/>
    </location>
</feature>
<evidence type="ECO:0000256" key="2">
    <source>
        <dbReference type="SAM" id="Phobius"/>
    </source>
</evidence>
<dbReference type="CDD" id="cd05009">
    <property type="entry name" value="SIS_GlmS_GlmD_2"/>
    <property type="match status" value="1"/>
</dbReference>
<keyword evidence="2" id="KW-1133">Transmembrane helix</keyword>
<dbReference type="Pfam" id="PF01380">
    <property type="entry name" value="SIS"/>
    <property type="match status" value="2"/>
</dbReference>
<feature type="domain" description="SIS" evidence="3">
    <location>
        <begin position="245"/>
        <end position="381"/>
    </location>
</feature>
<dbReference type="GO" id="GO:0006047">
    <property type="term" value="P:UDP-N-acetylglucosamine metabolic process"/>
    <property type="evidence" value="ECO:0007669"/>
    <property type="project" value="TreeGrafter"/>
</dbReference>
<feature type="transmembrane region" description="Helical" evidence="2">
    <location>
        <begin position="352"/>
        <end position="372"/>
    </location>
</feature>
<dbReference type="GO" id="GO:0006002">
    <property type="term" value="P:fructose 6-phosphate metabolic process"/>
    <property type="evidence" value="ECO:0007669"/>
    <property type="project" value="TreeGrafter"/>
</dbReference>
<comment type="caution">
    <text evidence="4">The sequence shown here is derived from an EMBL/GenBank/DDBJ whole genome shotgun (WGS) entry which is preliminary data.</text>
</comment>
<keyword evidence="2" id="KW-0812">Transmembrane</keyword>
<dbReference type="Gene3D" id="3.40.50.10490">
    <property type="entry name" value="Glucose-6-phosphate isomerase like protein, domain 1"/>
    <property type="match status" value="2"/>
</dbReference>
<evidence type="ECO:0000313" key="4">
    <source>
        <dbReference type="EMBL" id="PSN93837.1"/>
    </source>
</evidence>
<reference evidence="4 5" key="1">
    <citation type="submission" date="2017-04" db="EMBL/GenBank/DDBJ databases">
        <title>Novel microbial lineages endemic to geothermal iron-oxide mats fill important gaps in the evolutionary history of Archaea.</title>
        <authorList>
            <person name="Jay Z.J."/>
            <person name="Beam J.P."/>
            <person name="Dlakic M."/>
            <person name="Rusch D.B."/>
            <person name="Kozubal M.A."/>
            <person name="Inskeep W.P."/>
        </authorList>
    </citation>
    <scope>NUCLEOTIDE SEQUENCE [LARGE SCALE GENOMIC DNA]</scope>
    <source>
        <strain evidence="4">ECH_B_SAG-C16</strain>
    </source>
</reference>
<dbReference type="PROSITE" id="PS51464">
    <property type="entry name" value="SIS"/>
    <property type="match status" value="2"/>
</dbReference>
<dbReference type="InterPro" id="IPR035466">
    <property type="entry name" value="GlmS/AgaS_SIS"/>
</dbReference>
<organism evidence="4 5">
    <name type="scientific">Candidatus Marsarchaeota G2 archaeon ECH_B_SAG-C16</name>
    <dbReference type="NCBI Taxonomy" id="1978163"/>
    <lineage>
        <taxon>Archaea</taxon>
        <taxon>Candidatus Marsarchaeota</taxon>
        <taxon>Candidatus Marsarchaeota group 2</taxon>
    </lineage>
</organism>
<dbReference type="SUPFAM" id="SSF53697">
    <property type="entry name" value="SIS domain"/>
    <property type="match status" value="1"/>
</dbReference>
<accession>A0A2R6B5A0</accession>
<proteinExistence type="predicted"/>
<dbReference type="CDD" id="cd05008">
    <property type="entry name" value="SIS_GlmS_GlmD_1"/>
    <property type="match status" value="1"/>
</dbReference>